<dbReference type="GO" id="GO:0003824">
    <property type="term" value="F:catalytic activity"/>
    <property type="evidence" value="ECO:0007669"/>
    <property type="project" value="InterPro"/>
</dbReference>
<dbReference type="Proteomes" id="UP000013042">
    <property type="component" value="Unassembled WGS sequence"/>
</dbReference>
<reference evidence="5 6" key="1">
    <citation type="submission" date="2012-09" db="EMBL/GenBank/DDBJ databases">
        <title>Draft Genome Sequences of 6 Strains from Genus Thauera.</title>
        <authorList>
            <person name="Liu B."/>
            <person name="Shapleigh J.P."/>
            <person name="Frostegard A.H."/>
        </authorList>
    </citation>
    <scope>NUCLEOTIDE SEQUENCE [LARGE SCALE GENOMIC DNA]</scope>
    <source>
        <strain evidence="5 6">S2</strain>
    </source>
</reference>
<dbReference type="InterPro" id="IPR016171">
    <property type="entry name" value="Vanillyl_alc_oxidase_C-sub2"/>
</dbReference>
<proteinExistence type="predicted"/>
<evidence type="ECO:0000313" key="5">
    <source>
        <dbReference type="EMBL" id="ENO84879.1"/>
    </source>
</evidence>
<organism evidence="5 6">
    <name type="scientific">Thauera aminoaromatica S2</name>
    <dbReference type="NCBI Taxonomy" id="1234381"/>
    <lineage>
        <taxon>Bacteria</taxon>
        <taxon>Pseudomonadati</taxon>
        <taxon>Pseudomonadota</taxon>
        <taxon>Betaproteobacteria</taxon>
        <taxon>Rhodocyclales</taxon>
        <taxon>Zoogloeaceae</taxon>
        <taxon>Thauera</taxon>
    </lineage>
</organism>
<comment type="cofactor">
    <cofactor evidence="1">
        <name>FAD</name>
        <dbReference type="ChEBI" id="CHEBI:57692"/>
    </cofactor>
</comment>
<evidence type="ECO:0000256" key="1">
    <source>
        <dbReference type="ARBA" id="ARBA00001974"/>
    </source>
</evidence>
<name>N6YY90_THASP</name>
<dbReference type="InterPro" id="IPR016164">
    <property type="entry name" value="FAD-linked_Oxase-like_C"/>
</dbReference>
<dbReference type="SUPFAM" id="SSF55103">
    <property type="entry name" value="FAD-linked oxidases, C-terminal domain"/>
    <property type="match status" value="1"/>
</dbReference>
<evidence type="ECO:0000259" key="4">
    <source>
        <dbReference type="Pfam" id="PF02913"/>
    </source>
</evidence>
<dbReference type="FunFam" id="1.10.45.10:FF:000001">
    <property type="entry name" value="D-lactate dehydrogenase mitochondrial"/>
    <property type="match status" value="1"/>
</dbReference>
<dbReference type="GO" id="GO:0050660">
    <property type="term" value="F:flavin adenine dinucleotide binding"/>
    <property type="evidence" value="ECO:0007669"/>
    <property type="project" value="InterPro"/>
</dbReference>
<evidence type="ECO:0000256" key="2">
    <source>
        <dbReference type="ARBA" id="ARBA00022630"/>
    </source>
</evidence>
<dbReference type="InterPro" id="IPR004113">
    <property type="entry name" value="FAD-bd_oxidored_4_C"/>
</dbReference>
<gene>
    <name evidence="5" type="ORF">C665_11854</name>
</gene>
<evidence type="ECO:0000313" key="6">
    <source>
        <dbReference type="Proteomes" id="UP000013042"/>
    </source>
</evidence>
<feature type="domain" description="FAD-binding oxidoreductase/transferase type 4 C-terminal" evidence="4">
    <location>
        <begin position="18"/>
        <end position="52"/>
    </location>
</feature>
<comment type="caution">
    <text evidence="5">The sequence shown here is derived from an EMBL/GenBank/DDBJ whole genome shotgun (WGS) entry which is preliminary data.</text>
</comment>
<dbReference type="Gene3D" id="1.10.45.10">
    <property type="entry name" value="Vanillyl-alcohol Oxidase, Chain A, domain 4"/>
    <property type="match status" value="1"/>
</dbReference>
<evidence type="ECO:0000256" key="3">
    <source>
        <dbReference type="ARBA" id="ARBA00022827"/>
    </source>
</evidence>
<dbReference type="Pfam" id="PF02913">
    <property type="entry name" value="FAD-oxidase_C"/>
    <property type="match status" value="1"/>
</dbReference>
<keyword evidence="3" id="KW-0274">FAD</keyword>
<dbReference type="EMBL" id="AMXD01000070">
    <property type="protein sequence ID" value="ENO84879.1"/>
    <property type="molecule type" value="Genomic_DNA"/>
</dbReference>
<protein>
    <submittedName>
        <fullName evidence="5">FAD linked oxidase-like protein</fullName>
    </submittedName>
</protein>
<keyword evidence="2" id="KW-0285">Flavoprotein</keyword>
<sequence>MPVGRLGECVARMRAKLERGWLTYSRTPAEIAPMRTLKAALDPRRILNPGKML</sequence>
<accession>N6YY90</accession>
<dbReference type="AlphaFoldDB" id="N6YY90"/>